<dbReference type="AlphaFoldDB" id="A0A0G1CB12"/>
<proteinExistence type="predicted"/>
<evidence type="ECO:0000313" key="2">
    <source>
        <dbReference type="Proteomes" id="UP000034810"/>
    </source>
</evidence>
<sequence>MVGIAQLVERLVVAQEVTGSIPVAHPNFLSFFVCFSLHFLI</sequence>
<gene>
    <name evidence="1" type="ORF">UV58_C0004G0028</name>
</gene>
<dbReference type="Proteomes" id="UP000034810">
    <property type="component" value="Unassembled WGS sequence"/>
</dbReference>
<dbReference type="AntiFam" id="ANF00010">
    <property type="entry name" value="tRNA translation"/>
</dbReference>
<dbReference type="EMBL" id="LCFA01000004">
    <property type="protein sequence ID" value="KKS82855.1"/>
    <property type="molecule type" value="Genomic_DNA"/>
</dbReference>
<organism evidence="1 2">
    <name type="scientific">Candidatus Wolfebacteria bacterium GW2011_GWC1_43_10</name>
    <dbReference type="NCBI Taxonomy" id="1619011"/>
    <lineage>
        <taxon>Bacteria</taxon>
        <taxon>Candidatus Wolfeibacteriota</taxon>
    </lineage>
</organism>
<evidence type="ECO:0000313" key="1">
    <source>
        <dbReference type="EMBL" id="KKS82855.1"/>
    </source>
</evidence>
<accession>A0A0G1CB12</accession>
<protein>
    <submittedName>
        <fullName evidence="1">Uncharacterized protein</fullName>
    </submittedName>
</protein>
<name>A0A0G1CB12_9BACT</name>
<reference evidence="1 2" key="1">
    <citation type="journal article" date="2015" name="Nature">
        <title>rRNA introns, odd ribosomes, and small enigmatic genomes across a large radiation of phyla.</title>
        <authorList>
            <person name="Brown C.T."/>
            <person name="Hug L.A."/>
            <person name="Thomas B.C."/>
            <person name="Sharon I."/>
            <person name="Castelle C.J."/>
            <person name="Singh A."/>
            <person name="Wilkins M.J."/>
            <person name="Williams K.H."/>
            <person name="Banfield J.F."/>
        </authorList>
    </citation>
    <scope>NUCLEOTIDE SEQUENCE [LARGE SCALE GENOMIC DNA]</scope>
</reference>
<comment type="caution">
    <text evidence="1">The sequence shown here is derived from an EMBL/GenBank/DDBJ whole genome shotgun (WGS) entry which is preliminary data.</text>
</comment>